<accession>A0AA40KGS4</accession>
<feature type="compositionally biased region" description="Basic residues" evidence="1">
    <location>
        <begin position="122"/>
        <end position="131"/>
    </location>
</feature>
<organism evidence="2 3">
    <name type="scientific">Melipona bicolor</name>
    <dbReference type="NCBI Taxonomy" id="60889"/>
    <lineage>
        <taxon>Eukaryota</taxon>
        <taxon>Metazoa</taxon>
        <taxon>Ecdysozoa</taxon>
        <taxon>Arthropoda</taxon>
        <taxon>Hexapoda</taxon>
        <taxon>Insecta</taxon>
        <taxon>Pterygota</taxon>
        <taxon>Neoptera</taxon>
        <taxon>Endopterygota</taxon>
        <taxon>Hymenoptera</taxon>
        <taxon>Apocrita</taxon>
        <taxon>Aculeata</taxon>
        <taxon>Apoidea</taxon>
        <taxon>Anthophila</taxon>
        <taxon>Apidae</taxon>
        <taxon>Melipona</taxon>
    </lineage>
</organism>
<evidence type="ECO:0000313" key="3">
    <source>
        <dbReference type="Proteomes" id="UP001177670"/>
    </source>
</evidence>
<comment type="caution">
    <text evidence="2">The sequence shown here is derived from an EMBL/GenBank/DDBJ whole genome shotgun (WGS) entry which is preliminary data.</text>
</comment>
<sequence>MILPIMRMDNGADSSIASIFRKRESRPRPDYSSRRILRERRPRGTWSVSCLAVSPETKCASFAVAGFSEGEEIRSRCIRKPKDRWVNDAIRGNQTDTGTLGGDETSACTGPPTDPIPAFRRPFQRKNRQKRSQTMAKVPPDETRCEMESKGRENKRRGCTWSMRKFRATSLDVVEIVSGGHRGLT</sequence>
<reference evidence="2" key="1">
    <citation type="submission" date="2021-10" db="EMBL/GenBank/DDBJ databases">
        <title>Melipona bicolor Genome sequencing and assembly.</title>
        <authorList>
            <person name="Araujo N.S."/>
            <person name="Arias M.C."/>
        </authorList>
    </citation>
    <scope>NUCLEOTIDE SEQUENCE</scope>
    <source>
        <strain evidence="2">USP_2M_L1-L4_2017</strain>
        <tissue evidence="2">Whole body</tissue>
    </source>
</reference>
<protein>
    <submittedName>
        <fullName evidence="2">Uncharacterized protein</fullName>
    </submittedName>
</protein>
<gene>
    <name evidence="2" type="ORF">K0M31_013068</name>
</gene>
<keyword evidence="3" id="KW-1185">Reference proteome</keyword>
<feature type="compositionally biased region" description="Basic and acidic residues" evidence="1">
    <location>
        <begin position="139"/>
        <end position="152"/>
    </location>
</feature>
<evidence type="ECO:0000256" key="1">
    <source>
        <dbReference type="SAM" id="MobiDB-lite"/>
    </source>
</evidence>
<name>A0AA40KGS4_9HYME</name>
<feature type="region of interest" description="Disordered" evidence="1">
    <location>
        <begin position="91"/>
        <end position="158"/>
    </location>
</feature>
<dbReference type="AlphaFoldDB" id="A0AA40KGS4"/>
<proteinExistence type="predicted"/>
<evidence type="ECO:0000313" key="2">
    <source>
        <dbReference type="EMBL" id="KAK1119649.1"/>
    </source>
</evidence>
<dbReference type="Proteomes" id="UP001177670">
    <property type="component" value="Unassembled WGS sequence"/>
</dbReference>
<dbReference type="EMBL" id="JAHYIQ010000035">
    <property type="protein sequence ID" value="KAK1119649.1"/>
    <property type="molecule type" value="Genomic_DNA"/>
</dbReference>